<dbReference type="PANTHER" id="PTHR46111">
    <property type="entry name" value="RIBOSOMAL RNA SMALL SUBUNIT METHYLTRANSFERASE I"/>
    <property type="match status" value="1"/>
</dbReference>
<dbReference type="InterPro" id="IPR014777">
    <property type="entry name" value="4pyrrole_Mease_sub1"/>
</dbReference>
<protein>
    <recommendedName>
        <fullName evidence="6">Ribosomal RNA small subunit methyltransferase I</fullName>
        <ecNumber evidence="6">2.1.1.198</ecNumber>
    </recommendedName>
    <alternativeName>
        <fullName evidence="6">16S rRNA 2'-O-ribose C1402 methyltransferase</fullName>
    </alternativeName>
    <alternativeName>
        <fullName evidence="6">rRNA (cytidine-2'-O-)-methyltransferase RsmI</fullName>
    </alternativeName>
</protein>
<evidence type="ECO:0000256" key="5">
    <source>
        <dbReference type="ARBA" id="ARBA00022691"/>
    </source>
</evidence>
<comment type="similarity">
    <text evidence="6">Belongs to the methyltransferase superfamily. RsmI family.</text>
</comment>
<dbReference type="GO" id="GO:0070677">
    <property type="term" value="F:rRNA (cytosine-2'-O-)-methyltransferase activity"/>
    <property type="evidence" value="ECO:0007669"/>
    <property type="project" value="UniProtKB-UniRule"/>
</dbReference>
<dbReference type="FunFam" id="3.30.950.10:FF:000002">
    <property type="entry name" value="Ribosomal RNA small subunit methyltransferase I"/>
    <property type="match status" value="1"/>
</dbReference>
<feature type="domain" description="Tetrapyrrole methylase" evidence="7">
    <location>
        <begin position="4"/>
        <end position="216"/>
    </location>
</feature>
<dbReference type="HAMAP" id="MF_01877">
    <property type="entry name" value="16SrRNA_methyltr_I"/>
    <property type="match status" value="1"/>
</dbReference>
<comment type="catalytic activity">
    <reaction evidence="6">
        <text>cytidine(1402) in 16S rRNA + S-adenosyl-L-methionine = 2'-O-methylcytidine(1402) in 16S rRNA + S-adenosyl-L-homocysteine + H(+)</text>
        <dbReference type="Rhea" id="RHEA:42924"/>
        <dbReference type="Rhea" id="RHEA-COMP:10285"/>
        <dbReference type="Rhea" id="RHEA-COMP:10286"/>
        <dbReference type="ChEBI" id="CHEBI:15378"/>
        <dbReference type="ChEBI" id="CHEBI:57856"/>
        <dbReference type="ChEBI" id="CHEBI:59789"/>
        <dbReference type="ChEBI" id="CHEBI:74495"/>
        <dbReference type="ChEBI" id="CHEBI:82748"/>
        <dbReference type="EC" id="2.1.1.198"/>
    </reaction>
</comment>
<keyword evidence="4 6" id="KW-0808">Transferase</keyword>
<name>A0A2G9YTZ5_9BACT</name>
<dbReference type="Proteomes" id="UP000229976">
    <property type="component" value="Unassembled WGS sequence"/>
</dbReference>
<dbReference type="InterPro" id="IPR008189">
    <property type="entry name" value="rRNA_ssu_MeTfrase_I"/>
</dbReference>
<dbReference type="AlphaFoldDB" id="A0A2G9YTZ5"/>
<comment type="function">
    <text evidence="6">Catalyzes the 2'-O-methylation of the ribose of cytidine 1402 (C1402) in 16S rRNA.</text>
</comment>
<dbReference type="Gene3D" id="3.30.950.10">
    <property type="entry name" value="Methyltransferase, Cobalt-precorrin-4 Transmethylase, Domain 2"/>
    <property type="match status" value="1"/>
</dbReference>
<dbReference type="EC" id="2.1.1.198" evidence="6"/>
<keyword evidence="5 6" id="KW-0949">S-adenosyl-L-methionine</keyword>
<evidence type="ECO:0000256" key="3">
    <source>
        <dbReference type="ARBA" id="ARBA00022603"/>
    </source>
</evidence>
<evidence type="ECO:0000256" key="2">
    <source>
        <dbReference type="ARBA" id="ARBA00022552"/>
    </source>
</evidence>
<evidence type="ECO:0000259" key="7">
    <source>
        <dbReference type="Pfam" id="PF00590"/>
    </source>
</evidence>
<dbReference type="InterPro" id="IPR014776">
    <property type="entry name" value="4pyrrole_Mease_sub2"/>
</dbReference>
<sequence length="237" mass="26254">MAILYIVATPIGNLQDISQRAIEALKGVDLILCEDTRVAKRLLDHYEIKTPTISYHQHSKIEKEDYIIGLLGEGKNLALISDAGTPGISDPGSKLVEKVIESQPKAGRPLAKVKVVPIPGASAVAAAASVSGFPMDKFIFMGFPPVKKKRKKFFEEVIDSKYPVIFYESTYRIIKTLNELKNLQADSYNLQPSQVVVCRELTKKFETIYRGKIEEVISAIKKDVIKGEFVIVVDMAG</sequence>
<accession>A0A2G9YTZ5</accession>
<dbReference type="GO" id="GO:0005737">
    <property type="term" value="C:cytoplasm"/>
    <property type="evidence" value="ECO:0007669"/>
    <property type="project" value="UniProtKB-SubCell"/>
</dbReference>
<dbReference type="SUPFAM" id="SSF53790">
    <property type="entry name" value="Tetrapyrrole methylase"/>
    <property type="match status" value="1"/>
</dbReference>
<comment type="subcellular location">
    <subcellularLocation>
        <location evidence="6">Cytoplasm</location>
    </subcellularLocation>
</comment>
<dbReference type="Gene3D" id="3.40.1010.10">
    <property type="entry name" value="Cobalt-precorrin-4 Transmethylase, Domain 1"/>
    <property type="match status" value="1"/>
</dbReference>
<keyword evidence="2 6" id="KW-0698">rRNA processing</keyword>
<evidence type="ECO:0000256" key="6">
    <source>
        <dbReference type="HAMAP-Rule" id="MF_01877"/>
    </source>
</evidence>
<evidence type="ECO:0000256" key="4">
    <source>
        <dbReference type="ARBA" id="ARBA00022679"/>
    </source>
</evidence>
<dbReference type="FunFam" id="3.40.1010.10:FF:000007">
    <property type="entry name" value="Ribosomal RNA small subunit methyltransferase I"/>
    <property type="match status" value="1"/>
</dbReference>
<evidence type="ECO:0000313" key="8">
    <source>
        <dbReference type="EMBL" id="PIP22652.1"/>
    </source>
</evidence>
<keyword evidence="1 6" id="KW-0963">Cytoplasm</keyword>
<evidence type="ECO:0000313" key="9">
    <source>
        <dbReference type="Proteomes" id="UP000229976"/>
    </source>
</evidence>
<gene>
    <name evidence="6 8" type="primary">rsmI</name>
    <name evidence="8" type="ORF">COX37_02930</name>
</gene>
<dbReference type="InterPro" id="IPR000878">
    <property type="entry name" value="4pyrrol_Mease"/>
</dbReference>
<dbReference type="Pfam" id="PF00590">
    <property type="entry name" value="TP_methylase"/>
    <property type="match status" value="1"/>
</dbReference>
<dbReference type="CDD" id="cd11648">
    <property type="entry name" value="RsmI"/>
    <property type="match status" value="1"/>
</dbReference>
<dbReference type="NCBIfam" id="TIGR00096">
    <property type="entry name" value="16S rRNA (cytidine(1402)-2'-O)-methyltransferase"/>
    <property type="match status" value="1"/>
</dbReference>
<organism evidence="8 9">
    <name type="scientific">Candidatus Nealsonbacteria bacterium CG23_combo_of_CG06-09_8_20_14_all_39_17</name>
    <dbReference type="NCBI Taxonomy" id="1974722"/>
    <lineage>
        <taxon>Bacteria</taxon>
        <taxon>Candidatus Nealsoniibacteriota</taxon>
    </lineage>
</organism>
<reference evidence="8 9" key="1">
    <citation type="submission" date="2017-09" db="EMBL/GenBank/DDBJ databases">
        <title>Depth-based differentiation of microbial function through sediment-hosted aquifers and enrichment of novel symbionts in the deep terrestrial subsurface.</title>
        <authorList>
            <person name="Probst A.J."/>
            <person name="Ladd B."/>
            <person name="Jarett J.K."/>
            <person name="Geller-Mcgrath D.E."/>
            <person name="Sieber C.M."/>
            <person name="Emerson J.B."/>
            <person name="Anantharaman K."/>
            <person name="Thomas B.C."/>
            <person name="Malmstrom R."/>
            <person name="Stieglmeier M."/>
            <person name="Klingl A."/>
            <person name="Woyke T."/>
            <person name="Ryan C.M."/>
            <person name="Banfield J.F."/>
        </authorList>
    </citation>
    <scope>NUCLEOTIDE SEQUENCE [LARGE SCALE GENOMIC DNA]</scope>
    <source>
        <strain evidence="8">CG23_combo_of_CG06-09_8_20_14_all_39_17</strain>
    </source>
</reference>
<evidence type="ECO:0000256" key="1">
    <source>
        <dbReference type="ARBA" id="ARBA00022490"/>
    </source>
</evidence>
<comment type="caution">
    <text evidence="8">The sequence shown here is derived from an EMBL/GenBank/DDBJ whole genome shotgun (WGS) entry which is preliminary data.</text>
</comment>
<keyword evidence="3 6" id="KW-0489">Methyltransferase</keyword>
<dbReference type="EMBL" id="PCRO01000035">
    <property type="protein sequence ID" value="PIP22652.1"/>
    <property type="molecule type" value="Genomic_DNA"/>
</dbReference>
<dbReference type="InterPro" id="IPR018063">
    <property type="entry name" value="SAM_MeTrfase_RsmI_CS"/>
</dbReference>
<proteinExistence type="inferred from homology"/>
<dbReference type="PROSITE" id="PS01296">
    <property type="entry name" value="RSMI"/>
    <property type="match status" value="1"/>
</dbReference>
<dbReference type="InterPro" id="IPR035996">
    <property type="entry name" value="4pyrrol_Methylase_sf"/>
</dbReference>
<dbReference type="PIRSF" id="PIRSF005917">
    <property type="entry name" value="MTase_YraL"/>
    <property type="match status" value="1"/>
</dbReference>
<dbReference type="PANTHER" id="PTHR46111:SF1">
    <property type="entry name" value="RIBOSOMAL RNA SMALL SUBUNIT METHYLTRANSFERASE I"/>
    <property type="match status" value="1"/>
</dbReference>